<evidence type="ECO:0000313" key="4">
    <source>
        <dbReference type="Proteomes" id="UP001589788"/>
    </source>
</evidence>
<dbReference type="InterPro" id="IPR002882">
    <property type="entry name" value="CofD"/>
</dbReference>
<dbReference type="NCBIfam" id="TIGR01819">
    <property type="entry name" value="F420_cofD"/>
    <property type="match status" value="1"/>
</dbReference>
<protein>
    <submittedName>
        <fullName evidence="3">2-phospho-L-lactate transferase</fullName>
        <ecNumber evidence="3">2.7.8.28</ecNumber>
    </submittedName>
</protein>
<dbReference type="CDD" id="cd07186">
    <property type="entry name" value="CofD_like"/>
    <property type="match status" value="1"/>
</dbReference>
<dbReference type="EMBL" id="JBHLYQ010000062">
    <property type="protein sequence ID" value="MFC0081998.1"/>
    <property type="molecule type" value="Genomic_DNA"/>
</dbReference>
<keyword evidence="1 3" id="KW-0808">Transferase</keyword>
<dbReference type="SUPFAM" id="SSF142338">
    <property type="entry name" value="CofD-like"/>
    <property type="match status" value="1"/>
</dbReference>
<dbReference type="PANTHER" id="PTHR43007:SF1">
    <property type="entry name" value="2-PHOSPHO-L-LACTATE TRANSFERASE"/>
    <property type="match status" value="1"/>
</dbReference>
<dbReference type="InterPro" id="IPR010115">
    <property type="entry name" value="FbiA/CofD"/>
</dbReference>
<organism evidence="3 4">
    <name type="scientific">Aciditerrimonas ferrireducens</name>
    <dbReference type="NCBI Taxonomy" id="667306"/>
    <lineage>
        <taxon>Bacteria</taxon>
        <taxon>Bacillati</taxon>
        <taxon>Actinomycetota</taxon>
        <taxon>Acidimicrobiia</taxon>
        <taxon>Acidimicrobiales</taxon>
        <taxon>Acidimicrobiaceae</taxon>
        <taxon>Aciditerrimonas</taxon>
    </lineage>
</organism>
<name>A0ABV6C2U0_9ACTN</name>
<evidence type="ECO:0000256" key="2">
    <source>
        <dbReference type="ARBA" id="ARBA00022842"/>
    </source>
</evidence>
<dbReference type="EC" id="2.7.8.28" evidence="3"/>
<dbReference type="Proteomes" id="UP001589788">
    <property type="component" value="Unassembled WGS sequence"/>
</dbReference>
<dbReference type="InterPro" id="IPR038136">
    <property type="entry name" value="CofD-like_dom_sf"/>
</dbReference>
<keyword evidence="4" id="KW-1185">Reference proteome</keyword>
<sequence length="317" mass="33416">MICVLAGGVGAARLLRGLAQLVPPSELVAIGNTGDDLVLHGLHVSPDLDTVTYTLAGLADEAQGWGRREERWTVMEELERLGGQTWFRLGDRDLATHLYRTQRLAEGATLTEVTAELVARLGAPLRLLPMSDDPVRTRLTLADGREVAFQEYFVALRHQVPVRAVRYLGAEAAQPAPGVLRAIAEAERIVVAPSNPILSIGPVLAVPGVRPALAARRDDVVAVSPLIGGRAVKGPADRLLAELGHDASSAAVARFYAELAGTLVLDHQDRDDVASVQAAGVRAVLAPTLMSDLARATELARVVLAAGPASVPAPDPA</sequence>
<evidence type="ECO:0000256" key="1">
    <source>
        <dbReference type="ARBA" id="ARBA00022679"/>
    </source>
</evidence>
<dbReference type="PANTHER" id="PTHR43007">
    <property type="entry name" value="2-PHOSPHO-L-LACTATE TRANSFERASE"/>
    <property type="match status" value="1"/>
</dbReference>
<reference evidence="3 4" key="1">
    <citation type="submission" date="2024-09" db="EMBL/GenBank/DDBJ databases">
        <authorList>
            <person name="Sun Q."/>
            <person name="Mori K."/>
        </authorList>
    </citation>
    <scope>NUCLEOTIDE SEQUENCE [LARGE SCALE GENOMIC DNA]</scope>
    <source>
        <strain evidence="3 4">JCM 15389</strain>
    </source>
</reference>
<evidence type="ECO:0000313" key="3">
    <source>
        <dbReference type="EMBL" id="MFC0081998.1"/>
    </source>
</evidence>
<dbReference type="Gene3D" id="3.40.50.10680">
    <property type="entry name" value="CofD-like domains"/>
    <property type="match status" value="1"/>
</dbReference>
<dbReference type="Gene3D" id="1.10.8.240">
    <property type="entry name" value="CofD-like domain"/>
    <property type="match status" value="1"/>
</dbReference>
<dbReference type="HAMAP" id="MF_01257">
    <property type="entry name" value="CofD"/>
    <property type="match status" value="1"/>
</dbReference>
<gene>
    <name evidence="3" type="primary">cofD</name>
    <name evidence="3" type="ORF">ACFFRE_07530</name>
</gene>
<dbReference type="GO" id="GO:0043743">
    <property type="term" value="F:LPPG:FO 2-phospho-L-lactate transferase activity"/>
    <property type="evidence" value="ECO:0007669"/>
    <property type="project" value="UniProtKB-EC"/>
</dbReference>
<comment type="caution">
    <text evidence="3">The sequence shown here is derived from an EMBL/GenBank/DDBJ whole genome shotgun (WGS) entry which is preliminary data.</text>
</comment>
<accession>A0ABV6C2U0</accession>
<keyword evidence="2" id="KW-0460">Magnesium</keyword>
<dbReference type="RefSeq" id="WP_377789366.1">
    <property type="nucleotide sequence ID" value="NZ_JBHLYQ010000062.1"/>
</dbReference>
<dbReference type="Pfam" id="PF01933">
    <property type="entry name" value="CofD"/>
    <property type="match status" value="1"/>
</dbReference>
<proteinExistence type="inferred from homology"/>